<accession>A0AAD6J7R4</accession>
<sequence>MPFYLIYASGLQLPQLTSLPIISKPRTHQVKVRGFNLIDGGVAANNPTL</sequence>
<protein>
    <recommendedName>
        <fullName evidence="3">PNPLA domain-containing protein</fullName>
    </recommendedName>
</protein>
<dbReference type="EMBL" id="JAPFFJ010000019">
    <property type="protein sequence ID" value="KAJ6400098.1"/>
    <property type="molecule type" value="Genomic_DNA"/>
</dbReference>
<keyword evidence="2" id="KW-1185">Reference proteome</keyword>
<gene>
    <name evidence="1" type="ORF">OIU84_015704</name>
</gene>
<name>A0AAD6J7R4_9ROSI</name>
<reference evidence="1 2" key="1">
    <citation type="journal article" date="2023" name="Int. J. Mol. Sci.">
        <title>De Novo Assembly and Annotation of 11 Diverse Shrub Willow (Salix) Genomes Reveals Novel Gene Organization in Sex-Linked Regions.</title>
        <authorList>
            <person name="Hyden B."/>
            <person name="Feng K."/>
            <person name="Yates T.B."/>
            <person name="Jawdy S."/>
            <person name="Cereghino C."/>
            <person name="Smart L.B."/>
            <person name="Muchero W."/>
        </authorList>
    </citation>
    <scope>NUCLEOTIDE SEQUENCE [LARGE SCALE GENOMIC DNA]</scope>
    <source>
        <tissue evidence="1">Shoot tip</tissue>
    </source>
</reference>
<dbReference type="AlphaFoldDB" id="A0AAD6J7R4"/>
<organism evidence="1 2">
    <name type="scientific">Salix udensis</name>
    <dbReference type="NCBI Taxonomy" id="889485"/>
    <lineage>
        <taxon>Eukaryota</taxon>
        <taxon>Viridiplantae</taxon>
        <taxon>Streptophyta</taxon>
        <taxon>Embryophyta</taxon>
        <taxon>Tracheophyta</taxon>
        <taxon>Spermatophyta</taxon>
        <taxon>Magnoliopsida</taxon>
        <taxon>eudicotyledons</taxon>
        <taxon>Gunneridae</taxon>
        <taxon>Pentapetalae</taxon>
        <taxon>rosids</taxon>
        <taxon>fabids</taxon>
        <taxon>Malpighiales</taxon>
        <taxon>Salicaceae</taxon>
        <taxon>Saliceae</taxon>
        <taxon>Salix</taxon>
    </lineage>
</organism>
<evidence type="ECO:0008006" key="3">
    <source>
        <dbReference type="Google" id="ProtNLM"/>
    </source>
</evidence>
<proteinExistence type="predicted"/>
<dbReference type="Proteomes" id="UP001162972">
    <property type="component" value="Chromosome 14"/>
</dbReference>
<evidence type="ECO:0000313" key="1">
    <source>
        <dbReference type="EMBL" id="KAJ6400098.1"/>
    </source>
</evidence>
<feature type="non-terminal residue" evidence="1">
    <location>
        <position position="49"/>
    </location>
</feature>
<evidence type="ECO:0000313" key="2">
    <source>
        <dbReference type="Proteomes" id="UP001162972"/>
    </source>
</evidence>
<comment type="caution">
    <text evidence="1">The sequence shown here is derived from an EMBL/GenBank/DDBJ whole genome shotgun (WGS) entry which is preliminary data.</text>
</comment>